<dbReference type="RefSeq" id="WP_120403679.1">
    <property type="nucleotide sequence ID" value="NZ_RAXV01000043.1"/>
</dbReference>
<dbReference type="InterPro" id="IPR052552">
    <property type="entry name" value="YeaO-like"/>
</dbReference>
<name>A0A3A8EHC1_9GAMM</name>
<protein>
    <submittedName>
        <fullName evidence="1">DUF488 family protein</fullName>
    </submittedName>
</protein>
<dbReference type="EMBL" id="RAXV01000043">
    <property type="protein sequence ID" value="RKG29394.1"/>
    <property type="molecule type" value="Genomic_DNA"/>
</dbReference>
<dbReference type="Pfam" id="PF22752">
    <property type="entry name" value="DUF488-N3i"/>
    <property type="match status" value="1"/>
</dbReference>
<dbReference type="AlphaFoldDB" id="A0A3A8EHC1"/>
<dbReference type="PANTHER" id="PTHR36849">
    <property type="entry name" value="CYTOPLASMIC PROTEIN-RELATED"/>
    <property type="match status" value="1"/>
</dbReference>
<evidence type="ECO:0000313" key="2">
    <source>
        <dbReference type="Proteomes" id="UP000282388"/>
    </source>
</evidence>
<sequence length="116" mass="13457">MDIQIKRIYDAVEPADGKRILVDRLWPRGISKAHAQLDGWAKSLTPSNALRKWYHEDIEQRWDEFQQRYTAELTDQHEDLQALKSLAHQDKVTLLTAAKNAGKSHADVLKRILELE</sequence>
<dbReference type="Proteomes" id="UP000282388">
    <property type="component" value="Unassembled WGS sequence"/>
</dbReference>
<comment type="caution">
    <text evidence="1">The sequence shown here is derived from an EMBL/GenBank/DDBJ whole genome shotgun (WGS) entry which is preliminary data.</text>
</comment>
<dbReference type="OrthoDB" id="9790745at2"/>
<gene>
    <name evidence="1" type="ORF">D7V32_15205</name>
</gene>
<proteinExistence type="predicted"/>
<keyword evidence="2" id="KW-1185">Reference proteome</keyword>
<reference evidence="1 2" key="1">
    <citation type="submission" date="2018-09" db="EMBL/GenBank/DDBJ databases">
        <title>The draft genome of Acinetobacter spp. strains.</title>
        <authorList>
            <person name="Qin J."/>
            <person name="Feng Y."/>
            <person name="Zong Z."/>
        </authorList>
    </citation>
    <scope>NUCLEOTIDE SEQUENCE [LARGE SCALE GENOMIC DNA]</scope>
    <source>
        <strain evidence="1 2">WCHAc060012</strain>
    </source>
</reference>
<dbReference type="PANTHER" id="PTHR36849:SF1">
    <property type="entry name" value="CYTOPLASMIC PROTEIN"/>
    <property type="match status" value="1"/>
</dbReference>
<accession>A0A3A8EHC1</accession>
<evidence type="ECO:0000313" key="1">
    <source>
        <dbReference type="EMBL" id="RKG29394.1"/>
    </source>
</evidence>
<organism evidence="1 2">
    <name type="scientific">Acinetobacter tianfuensis</name>
    <dbReference type="NCBI Taxonomy" id="2419603"/>
    <lineage>
        <taxon>Bacteria</taxon>
        <taxon>Pseudomonadati</taxon>
        <taxon>Pseudomonadota</taxon>
        <taxon>Gammaproteobacteria</taxon>
        <taxon>Moraxellales</taxon>
        <taxon>Moraxellaceae</taxon>
        <taxon>Acinetobacter</taxon>
    </lineage>
</organism>